<dbReference type="Gene3D" id="2.40.70.10">
    <property type="entry name" value="Acid Proteases"/>
    <property type="match status" value="1"/>
</dbReference>
<keyword evidence="1" id="KW-0645">Protease</keyword>
<proteinExistence type="predicted"/>
<dbReference type="Pfam" id="PF14541">
    <property type="entry name" value="TAXi_C"/>
    <property type="match status" value="1"/>
</dbReference>
<dbReference type="Proteomes" id="UP001372338">
    <property type="component" value="Unassembled WGS sequence"/>
</dbReference>
<accession>A0AAN9EEV4</accession>
<evidence type="ECO:0000256" key="2">
    <source>
        <dbReference type="ARBA" id="ARBA00022729"/>
    </source>
</evidence>
<evidence type="ECO:0000259" key="4">
    <source>
        <dbReference type="Pfam" id="PF14541"/>
    </source>
</evidence>
<comment type="caution">
    <text evidence="5">The sequence shown here is derived from an EMBL/GenBank/DDBJ whole genome shotgun (WGS) entry which is preliminary data.</text>
</comment>
<dbReference type="SUPFAM" id="SSF50630">
    <property type="entry name" value="Acid proteases"/>
    <property type="match status" value="1"/>
</dbReference>
<evidence type="ECO:0000256" key="1">
    <source>
        <dbReference type="ARBA" id="ARBA00022670"/>
    </source>
</evidence>
<keyword evidence="2" id="KW-0732">Signal</keyword>
<dbReference type="InterPro" id="IPR021109">
    <property type="entry name" value="Peptidase_aspartic_dom_sf"/>
</dbReference>
<reference evidence="5 6" key="1">
    <citation type="submission" date="2024-01" db="EMBL/GenBank/DDBJ databases">
        <title>The genomes of 5 underutilized Papilionoideae crops provide insights into root nodulation and disease resistanc.</title>
        <authorList>
            <person name="Yuan L."/>
        </authorList>
    </citation>
    <scope>NUCLEOTIDE SEQUENCE [LARGE SCALE GENOMIC DNA]</scope>
    <source>
        <strain evidence="5">ZHUSHIDOU_FW_LH</strain>
        <tissue evidence="5">Leaf</tissue>
    </source>
</reference>
<name>A0AAN9EEV4_CROPI</name>
<dbReference type="AlphaFoldDB" id="A0AAN9EEV4"/>
<organism evidence="5 6">
    <name type="scientific">Crotalaria pallida</name>
    <name type="common">Smooth rattlebox</name>
    <name type="synonym">Crotalaria striata</name>
    <dbReference type="NCBI Taxonomy" id="3830"/>
    <lineage>
        <taxon>Eukaryota</taxon>
        <taxon>Viridiplantae</taxon>
        <taxon>Streptophyta</taxon>
        <taxon>Embryophyta</taxon>
        <taxon>Tracheophyta</taxon>
        <taxon>Spermatophyta</taxon>
        <taxon>Magnoliopsida</taxon>
        <taxon>eudicotyledons</taxon>
        <taxon>Gunneridae</taxon>
        <taxon>Pentapetalae</taxon>
        <taxon>rosids</taxon>
        <taxon>fabids</taxon>
        <taxon>Fabales</taxon>
        <taxon>Fabaceae</taxon>
        <taxon>Papilionoideae</taxon>
        <taxon>50 kb inversion clade</taxon>
        <taxon>genistoids sensu lato</taxon>
        <taxon>core genistoids</taxon>
        <taxon>Crotalarieae</taxon>
        <taxon>Crotalaria</taxon>
    </lineage>
</organism>
<gene>
    <name evidence="5" type="ORF">RIF29_29441</name>
</gene>
<evidence type="ECO:0000256" key="3">
    <source>
        <dbReference type="ARBA" id="ARBA00022801"/>
    </source>
</evidence>
<dbReference type="EMBL" id="JAYWIO010000006">
    <property type="protein sequence ID" value="KAK7256011.1"/>
    <property type="molecule type" value="Genomic_DNA"/>
</dbReference>
<dbReference type="PANTHER" id="PTHR13683">
    <property type="entry name" value="ASPARTYL PROTEASES"/>
    <property type="match status" value="1"/>
</dbReference>
<dbReference type="InterPro" id="IPR001461">
    <property type="entry name" value="Aspartic_peptidase_A1"/>
</dbReference>
<evidence type="ECO:0000313" key="6">
    <source>
        <dbReference type="Proteomes" id="UP001372338"/>
    </source>
</evidence>
<evidence type="ECO:0000313" key="5">
    <source>
        <dbReference type="EMBL" id="KAK7256011.1"/>
    </source>
</evidence>
<feature type="domain" description="Xylanase inhibitor C-terminal" evidence="4">
    <location>
        <begin position="29"/>
        <end position="80"/>
    </location>
</feature>
<dbReference type="PANTHER" id="PTHR13683:SF375">
    <property type="entry name" value="PEPTIDASE A1 DOMAIN-CONTAINING PROTEIN"/>
    <property type="match status" value="1"/>
</dbReference>
<protein>
    <recommendedName>
        <fullName evidence="4">Xylanase inhibitor C-terminal domain-containing protein</fullName>
    </recommendedName>
</protein>
<dbReference type="InterPro" id="IPR032799">
    <property type="entry name" value="TAXi_C"/>
</dbReference>
<keyword evidence="6" id="KW-1185">Reference proteome</keyword>
<dbReference type="GO" id="GO:0006508">
    <property type="term" value="P:proteolysis"/>
    <property type="evidence" value="ECO:0007669"/>
    <property type="project" value="UniProtKB-KW"/>
</dbReference>
<dbReference type="GO" id="GO:0004190">
    <property type="term" value="F:aspartic-type endopeptidase activity"/>
    <property type="evidence" value="ECO:0007669"/>
    <property type="project" value="InterPro"/>
</dbReference>
<sequence>MICFCANLLKILAIHFHENYSSFDTWSLYSLNLKSISVNGVMLQIDPAIFATSSYRGALIDSGTTLAYLPEVAYDAFVDGVSFT</sequence>
<keyword evidence="3" id="KW-0378">Hydrolase</keyword>